<dbReference type="GO" id="GO:0044874">
    <property type="term" value="P:lipoprotein localization to outer membrane"/>
    <property type="evidence" value="ECO:0007669"/>
    <property type="project" value="TreeGrafter"/>
</dbReference>
<protein>
    <recommendedName>
        <fullName evidence="8">ABC3 transporter permease C-terminal domain-containing protein</fullName>
    </recommendedName>
</protein>
<evidence type="ECO:0000256" key="5">
    <source>
        <dbReference type="ARBA" id="ARBA00022989"/>
    </source>
</evidence>
<sequence length="434" mass="47991">MSSITKMEDRIKKLRVPSDPAIVAQTGFFLAVRQIRRSNPWTNILIVSIMTLTFLNLVVVSGILVGLIEGAVEGIKSHYLGDIFISNLENKTYTEQSQNIISAARNLPGVKFVTARYIESGTIEANYKNKLRQTDMDDSVGASIAGIDPRNEEAVTQLSSLVIKGEFIEENDFDKVVVGAMLLSQYLDFDSPNFPVLDNVGIGSKIRVTIAGNTREVIVKGITKSKVDEIDRRVFFPEKQFRALIGRNDFNADEIVLRLERGVDPLAIKRTLINFGFGNYARVQTQEDAEPKFIKDMKKTFAILGNVISSIGLAVAAITIFIVIFINAITRRKFIGILKGIGIDGRAIEFSYILQSLFYAILGSLAGCVIVFLALKPYFDAFPINFPFSDGILVVSIEGVLWRIAVLIIATVMAGYIPARLVVRQNTLDAILGR</sequence>
<organism evidence="9 10">
    <name type="scientific">Candidatus Taylorbacteria bacterium RIFCSPLOWO2_02_FULL_46_40</name>
    <dbReference type="NCBI Taxonomy" id="1802329"/>
    <lineage>
        <taxon>Bacteria</taxon>
        <taxon>Candidatus Tayloriibacteriota</taxon>
    </lineage>
</organism>
<keyword evidence="3" id="KW-1003">Cell membrane</keyword>
<feature type="transmembrane region" description="Helical" evidence="7">
    <location>
        <begin position="350"/>
        <end position="375"/>
    </location>
</feature>
<evidence type="ECO:0000256" key="7">
    <source>
        <dbReference type="SAM" id="Phobius"/>
    </source>
</evidence>
<evidence type="ECO:0000256" key="3">
    <source>
        <dbReference type="ARBA" id="ARBA00022475"/>
    </source>
</evidence>
<feature type="transmembrane region" description="Helical" evidence="7">
    <location>
        <begin position="44"/>
        <end position="68"/>
    </location>
</feature>
<comment type="caution">
    <text evidence="9">The sequence shown here is derived from an EMBL/GenBank/DDBJ whole genome shotgun (WGS) entry which is preliminary data.</text>
</comment>
<keyword evidence="5 7" id="KW-1133">Transmembrane helix</keyword>
<proteinExistence type="inferred from homology"/>
<accession>A0A1G2P0G3</accession>
<evidence type="ECO:0000256" key="6">
    <source>
        <dbReference type="ARBA" id="ARBA00023136"/>
    </source>
</evidence>
<name>A0A1G2P0G3_9BACT</name>
<evidence type="ECO:0000256" key="4">
    <source>
        <dbReference type="ARBA" id="ARBA00022692"/>
    </source>
</evidence>
<dbReference type="EMBL" id="MHSH01000017">
    <property type="protein sequence ID" value="OHA41836.1"/>
    <property type="molecule type" value="Genomic_DNA"/>
</dbReference>
<reference evidence="9 10" key="1">
    <citation type="journal article" date="2016" name="Nat. Commun.">
        <title>Thousands of microbial genomes shed light on interconnected biogeochemical processes in an aquifer system.</title>
        <authorList>
            <person name="Anantharaman K."/>
            <person name="Brown C.T."/>
            <person name="Hug L.A."/>
            <person name="Sharon I."/>
            <person name="Castelle C.J."/>
            <person name="Probst A.J."/>
            <person name="Thomas B.C."/>
            <person name="Singh A."/>
            <person name="Wilkins M.J."/>
            <person name="Karaoz U."/>
            <person name="Brodie E.L."/>
            <person name="Williams K.H."/>
            <person name="Hubbard S.S."/>
            <person name="Banfield J.F."/>
        </authorList>
    </citation>
    <scope>NUCLEOTIDE SEQUENCE [LARGE SCALE GENOMIC DNA]</scope>
</reference>
<dbReference type="InterPro" id="IPR051447">
    <property type="entry name" value="Lipoprotein-release_system"/>
</dbReference>
<feature type="transmembrane region" description="Helical" evidence="7">
    <location>
        <begin position="301"/>
        <end position="329"/>
    </location>
</feature>
<evidence type="ECO:0000259" key="8">
    <source>
        <dbReference type="Pfam" id="PF02687"/>
    </source>
</evidence>
<feature type="domain" description="ABC3 transporter permease C-terminal" evidence="8">
    <location>
        <begin position="307"/>
        <end position="426"/>
    </location>
</feature>
<dbReference type="PANTHER" id="PTHR30489">
    <property type="entry name" value="LIPOPROTEIN-RELEASING SYSTEM TRANSMEMBRANE PROTEIN LOLE"/>
    <property type="match status" value="1"/>
</dbReference>
<dbReference type="InterPro" id="IPR003838">
    <property type="entry name" value="ABC3_permease_C"/>
</dbReference>
<evidence type="ECO:0000313" key="10">
    <source>
        <dbReference type="Proteomes" id="UP000176429"/>
    </source>
</evidence>
<keyword evidence="6 7" id="KW-0472">Membrane</keyword>
<dbReference type="Proteomes" id="UP000176429">
    <property type="component" value="Unassembled WGS sequence"/>
</dbReference>
<evidence type="ECO:0000256" key="2">
    <source>
        <dbReference type="ARBA" id="ARBA00005236"/>
    </source>
</evidence>
<comment type="similarity">
    <text evidence="2">Belongs to the ABC-4 integral membrane protein family. LolC/E subfamily.</text>
</comment>
<dbReference type="Pfam" id="PF02687">
    <property type="entry name" value="FtsX"/>
    <property type="match status" value="1"/>
</dbReference>
<dbReference type="AlphaFoldDB" id="A0A1G2P0G3"/>
<gene>
    <name evidence="9" type="ORF">A3H68_01025</name>
</gene>
<comment type="subcellular location">
    <subcellularLocation>
        <location evidence="1">Cell membrane</location>
        <topology evidence="1">Multi-pass membrane protein</topology>
    </subcellularLocation>
</comment>
<dbReference type="PANTHER" id="PTHR30489:SF0">
    <property type="entry name" value="LIPOPROTEIN-RELEASING SYSTEM TRANSMEMBRANE PROTEIN LOLE"/>
    <property type="match status" value="1"/>
</dbReference>
<feature type="transmembrane region" description="Helical" evidence="7">
    <location>
        <begin position="395"/>
        <end position="417"/>
    </location>
</feature>
<evidence type="ECO:0000256" key="1">
    <source>
        <dbReference type="ARBA" id="ARBA00004651"/>
    </source>
</evidence>
<keyword evidence="4 7" id="KW-0812">Transmembrane</keyword>
<dbReference type="GO" id="GO:0098797">
    <property type="term" value="C:plasma membrane protein complex"/>
    <property type="evidence" value="ECO:0007669"/>
    <property type="project" value="TreeGrafter"/>
</dbReference>
<evidence type="ECO:0000313" key="9">
    <source>
        <dbReference type="EMBL" id="OHA41836.1"/>
    </source>
</evidence>